<dbReference type="Gene3D" id="3.50.50.60">
    <property type="entry name" value="FAD/NAD(P)-binding domain"/>
    <property type="match status" value="1"/>
</dbReference>
<protein>
    <submittedName>
        <fullName evidence="2">Uncharacterized protein</fullName>
    </submittedName>
</protein>
<organism evidence="2 3">
    <name type="scientific">Longimycelium tulufanense</name>
    <dbReference type="NCBI Taxonomy" id="907463"/>
    <lineage>
        <taxon>Bacteria</taxon>
        <taxon>Bacillati</taxon>
        <taxon>Actinomycetota</taxon>
        <taxon>Actinomycetes</taxon>
        <taxon>Pseudonocardiales</taxon>
        <taxon>Pseudonocardiaceae</taxon>
        <taxon>Longimycelium</taxon>
    </lineage>
</organism>
<name>A0A8J3C6T6_9PSEU</name>
<evidence type="ECO:0000313" key="2">
    <source>
        <dbReference type="EMBL" id="GGM43702.1"/>
    </source>
</evidence>
<evidence type="ECO:0000256" key="1">
    <source>
        <dbReference type="SAM" id="MobiDB-lite"/>
    </source>
</evidence>
<reference evidence="2" key="2">
    <citation type="submission" date="2020-09" db="EMBL/GenBank/DDBJ databases">
        <authorList>
            <person name="Sun Q."/>
            <person name="Zhou Y."/>
        </authorList>
    </citation>
    <scope>NUCLEOTIDE SEQUENCE</scope>
    <source>
        <strain evidence="2">CGMCC 4.5737</strain>
    </source>
</reference>
<feature type="region of interest" description="Disordered" evidence="1">
    <location>
        <begin position="464"/>
        <end position="491"/>
    </location>
</feature>
<sequence>MREPTHALVLGGGLAGMLAASVLAEHVDTVTIVERDRLPEQPEPRRGLPQAHHVHGLMAGGVNALEALLPGAVAHLVSHGARLVDVPGDVLILTERGWIPRVPGKRFALTCSRWLLDWGVRRLVLRHNRIAVLEDAKAEELVGGPTRITGARVQDGGRGCTQQINADLVVDATGRSSRAGQWLPLLGLPAPREELVDPGIAYSTRRFTPPAGLHELPPINLGYDPWRPLPFRFGALVPLENGQWLVTLTGRGVLPPGDHRGFVEFARSLPHPVIADLIALAEPAGPIRRTRSTANHRRFYEKISHWPEGFVVLGDAITTHNPVYGHGMSVAACQAMALREVLRQHGLVAGTARRIQRAVACAGRSAYQLSVIEDLVQPTVETNRSLAVWERWGRRYASRLMLRVAAGGRAATDALLDVYTLLGPLRRCASPGAVFDTLRGPGRPLHDGPPFTADELAVLGREAPRHGSAQNRCRPFHRTGDHPSDSPLAGT</sequence>
<dbReference type="InterPro" id="IPR036188">
    <property type="entry name" value="FAD/NAD-bd_sf"/>
</dbReference>
<dbReference type="SUPFAM" id="SSF51905">
    <property type="entry name" value="FAD/NAD(P)-binding domain"/>
    <property type="match status" value="1"/>
</dbReference>
<gene>
    <name evidence="2" type="ORF">GCM10012275_13370</name>
</gene>
<dbReference type="PANTHER" id="PTHR43422:SF3">
    <property type="entry name" value="THIAMINE THIAZOLE SYNTHASE"/>
    <property type="match status" value="1"/>
</dbReference>
<dbReference type="RefSeq" id="WP_189054987.1">
    <property type="nucleotide sequence ID" value="NZ_BMMK01000004.1"/>
</dbReference>
<proteinExistence type="predicted"/>
<dbReference type="PANTHER" id="PTHR43422">
    <property type="entry name" value="THIAMINE THIAZOLE SYNTHASE"/>
    <property type="match status" value="1"/>
</dbReference>
<keyword evidence="3" id="KW-1185">Reference proteome</keyword>
<accession>A0A8J3C6T6</accession>
<comment type="caution">
    <text evidence="2">The sequence shown here is derived from an EMBL/GenBank/DDBJ whole genome shotgun (WGS) entry which is preliminary data.</text>
</comment>
<reference evidence="2" key="1">
    <citation type="journal article" date="2014" name="Int. J. Syst. Evol. Microbiol.">
        <title>Complete genome sequence of Corynebacterium casei LMG S-19264T (=DSM 44701T), isolated from a smear-ripened cheese.</title>
        <authorList>
            <consortium name="US DOE Joint Genome Institute (JGI-PGF)"/>
            <person name="Walter F."/>
            <person name="Albersmeier A."/>
            <person name="Kalinowski J."/>
            <person name="Ruckert C."/>
        </authorList>
    </citation>
    <scope>NUCLEOTIDE SEQUENCE</scope>
    <source>
        <strain evidence="2">CGMCC 4.5737</strain>
    </source>
</reference>
<dbReference type="AlphaFoldDB" id="A0A8J3C6T6"/>
<dbReference type="EMBL" id="BMMK01000004">
    <property type="protein sequence ID" value="GGM43702.1"/>
    <property type="molecule type" value="Genomic_DNA"/>
</dbReference>
<evidence type="ECO:0000313" key="3">
    <source>
        <dbReference type="Proteomes" id="UP000637578"/>
    </source>
</evidence>
<dbReference type="Proteomes" id="UP000637578">
    <property type="component" value="Unassembled WGS sequence"/>
</dbReference>